<proteinExistence type="predicted"/>
<gene>
    <name evidence="1" type="ORF">EWM64_g2402</name>
</gene>
<evidence type="ECO:0000313" key="1">
    <source>
        <dbReference type="EMBL" id="TFY81607.1"/>
    </source>
</evidence>
<dbReference type="Proteomes" id="UP000298061">
    <property type="component" value="Unassembled WGS sequence"/>
</dbReference>
<sequence>FERAEQTFEGRKEDIDSIMGKLDELSAALTKLHMLDMPQLDLNADFSAPEHGNTDSTFGSIFLFDAVHVS</sequence>
<evidence type="ECO:0000313" key="2">
    <source>
        <dbReference type="Proteomes" id="UP000298061"/>
    </source>
</evidence>
<organism evidence="1 2">
    <name type="scientific">Hericium alpestre</name>
    <dbReference type="NCBI Taxonomy" id="135208"/>
    <lineage>
        <taxon>Eukaryota</taxon>
        <taxon>Fungi</taxon>
        <taxon>Dikarya</taxon>
        <taxon>Basidiomycota</taxon>
        <taxon>Agaricomycotina</taxon>
        <taxon>Agaricomycetes</taxon>
        <taxon>Russulales</taxon>
        <taxon>Hericiaceae</taxon>
        <taxon>Hericium</taxon>
    </lineage>
</organism>
<protein>
    <submittedName>
        <fullName evidence="1">Uncharacterized protein</fullName>
    </submittedName>
</protein>
<name>A0A4Z0A5L1_9AGAM</name>
<comment type="caution">
    <text evidence="1">The sequence shown here is derived from an EMBL/GenBank/DDBJ whole genome shotgun (WGS) entry which is preliminary data.</text>
</comment>
<reference evidence="1 2" key="1">
    <citation type="submission" date="2019-02" db="EMBL/GenBank/DDBJ databases">
        <title>Genome sequencing of the rare red list fungi Hericium alpestre (H. flagellum).</title>
        <authorList>
            <person name="Buettner E."/>
            <person name="Kellner H."/>
        </authorList>
    </citation>
    <scope>NUCLEOTIDE SEQUENCE [LARGE SCALE GENOMIC DNA]</scope>
    <source>
        <strain evidence="1 2">DSM 108284</strain>
    </source>
</reference>
<keyword evidence="2" id="KW-1185">Reference proteome</keyword>
<dbReference type="OrthoDB" id="2537650at2759"/>
<dbReference type="EMBL" id="SFCI01000193">
    <property type="protein sequence ID" value="TFY81607.1"/>
    <property type="molecule type" value="Genomic_DNA"/>
</dbReference>
<dbReference type="AlphaFoldDB" id="A0A4Z0A5L1"/>
<feature type="non-terminal residue" evidence="1">
    <location>
        <position position="1"/>
    </location>
</feature>
<accession>A0A4Z0A5L1</accession>